<dbReference type="EMBL" id="CAJVCH010541975">
    <property type="protein sequence ID" value="CAG7827029.1"/>
    <property type="molecule type" value="Genomic_DNA"/>
</dbReference>
<feature type="chain" id="PRO_5035279782" description="BPTI/Kunitz inhibitor domain-containing protein" evidence="4">
    <location>
        <begin position="26"/>
        <end position="120"/>
    </location>
</feature>
<evidence type="ECO:0000256" key="1">
    <source>
        <dbReference type="ARBA" id="ARBA00022690"/>
    </source>
</evidence>
<dbReference type="Proteomes" id="UP000708208">
    <property type="component" value="Unassembled WGS sequence"/>
</dbReference>
<dbReference type="PROSITE" id="PS50279">
    <property type="entry name" value="BPTI_KUNITZ_2"/>
    <property type="match status" value="1"/>
</dbReference>
<sequence length="120" mass="13462">MLLISKFPLFFVTLLVVLESISVLSEPIRNKAFNDGISVHEKNSRMIRSDSGADDTISDNITKEDCMQSPEVGPCRAAIKRWYWNGAKYDCDEFLYGGCRGNNNNFETKGECLSACGSFY</sequence>
<dbReference type="PROSITE" id="PS00280">
    <property type="entry name" value="BPTI_KUNITZ_1"/>
    <property type="match status" value="1"/>
</dbReference>
<dbReference type="GO" id="GO:0004867">
    <property type="term" value="F:serine-type endopeptidase inhibitor activity"/>
    <property type="evidence" value="ECO:0007669"/>
    <property type="project" value="UniProtKB-KW"/>
</dbReference>
<evidence type="ECO:0000259" key="5">
    <source>
        <dbReference type="PROSITE" id="PS50279"/>
    </source>
</evidence>
<comment type="caution">
    <text evidence="6">The sequence shown here is derived from an EMBL/GenBank/DDBJ whole genome shotgun (WGS) entry which is preliminary data.</text>
</comment>
<organism evidence="6 7">
    <name type="scientific">Allacma fusca</name>
    <dbReference type="NCBI Taxonomy" id="39272"/>
    <lineage>
        <taxon>Eukaryota</taxon>
        <taxon>Metazoa</taxon>
        <taxon>Ecdysozoa</taxon>
        <taxon>Arthropoda</taxon>
        <taxon>Hexapoda</taxon>
        <taxon>Collembola</taxon>
        <taxon>Symphypleona</taxon>
        <taxon>Sminthuridae</taxon>
        <taxon>Allacma</taxon>
    </lineage>
</organism>
<dbReference type="OrthoDB" id="4473401at2759"/>
<evidence type="ECO:0000256" key="2">
    <source>
        <dbReference type="ARBA" id="ARBA00022900"/>
    </source>
</evidence>
<evidence type="ECO:0000313" key="6">
    <source>
        <dbReference type="EMBL" id="CAG7827029.1"/>
    </source>
</evidence>
<accession>A0A8J2LPK4</accession>
<evidence type="ECO:0000256" key="4">
    <source>
        <dbReference type="SAM" id="SignalP"/>
    </source>
</evidence>
<dbReference type="SMART" id="SM00131">
    <property type="entry name" value="KU"/>
    <property type="match status" value="1"/>
</dbReference>
<keyword evidence="2" id="KW-0722">Serine protease inhibitor</keyword>
<feature type="signal peptide" evidence="4">
    <location>
        <begin position="1"/>
        <end position="25"/>
    </location>
</feature>
<keyword evidence="3" id="KW-1015">Disulfide bond</keyword>
<dbReference type="PANTHER" id="PTHR10083:SF374">
    <property type="entry name" value="BPTI_KUNITZ INHIBITOR DOMAIN-CONTAINING PROTEIN"/>
    <property type="match status" value="1"/>
</dbReference>
<keyword evidence="7" id="KW-1185">Reference proteome</keyword>
<dbReference type="GO" id="GO:0005615">
    <property type="term" value="C:extracellular space"/>
    <property type="evidence" value="ECO:0007669"/>
    <property type="project" value="TreeGrafter"/>
</dbReference>
<keyword evidence="4" id="KW-0732">Signal</keyword>
<name>A0A8J2LPK4_9HEXA</name>
<dbReference type="InterPro" id="IPR002223">
    <property type="entry name" value="Kunitz_BPTI"/>
</dbReference>
<dbReference type="Pfam" id="PF00014">
    <property type="entry name" value="Kunitz_BPTI"/>
    <property type="match status" value="1"/>
</dbReference>
<feature type="domain" description="BPTI/Kunitz inhibitor" evidence="5">
    <location>
        <begin position="66"/>
        <end position="116"/>
    </location>
</feature>
<gene>
    <name evidence="6" type="ORF">AFUS01_LOCUS37040</name>
</gene>
<evidence type="ECO:0000313" key="7">
    <source>
        <dbReference type="Proteomes" id="UP000708208"/>
    </source>
</evidence>
<protein>
    <recommendedName>
        <fullName evidence="5">BPTI/Kunitz inhibitor domain-containing protein</fullName>
    </recommendedName>
</protein>
<evidence type="ECO:0000256" key="3">
    <source>
        <dbReference type="ARBA" id="ARBA00023157"/>
    </source>
</evidence>
<dbReference type="FunFam" id="4.10.410.10:FF:000020">
    <property type="entry name" value="Collagen, type VI, alpha 3"/>
    <property type="match status" value="1"/>
</dbReference>
<keyword evidence="1" id="KW-0646">Protease inhibitor</keyword>
<dbReference type="InterPro" id="IPR020901">
    <property type="entry name" value="Prtase_inh_Kunz-CS"/>
</dbReference>
<dbReference type="PANTHER" id="PTHR10083">
    <property type="entry name" value="KUNITZ-TYPE PROTEASE INHIBITOR-RELATED"/>
    <property type="match status" value="1"/>
</dbReference>
<reference evidence="6" key="1">
    <citation type="submission" date="2021-06" db="EMBL/GenBank/DDBJ databases">
        <authorList>
            <person name="Hodson N. C."/>
            <person name="Mongue J. A."/>
            <person name="Jaron S. K."/>
        </authorList>
    </citation>
    <scope>NUCLEOTIDE SEQUENCE</scope>
</reference>
<proteinExistence type="predicted"/>
<dbReference type="AlphaFoldDB" id="A0A8J2LPK4"/>
<dbReference type="InterPro" id="IPR050098">
    <property type="entry name" value="TFPI/VKTCI-like"/>
</dbReference>